<dbReference type="InterPro" id="IPR000014">
    <property type="entry name" value="PAS"/>
</dbReference>
<dbReference type="SMART" id="SM00387">
    <property type="entry name" value="HATPase_c"/>
    <property type="match status" value="1"/>
</dbReference>
<dbReference type="PROSITE" id="PS50109">
    <property type="entry name" value="HIS_KIN"/>
    <property type="match status" value="1"/>
</dbReference>
<dbReference type="NCBIfam" id="TIGR00229">
    <property type="entry name" value="sensory_box"/>
    <property type="match status" value="1"/>
</dbReference>
<evidence type="ECO:0000259" key="6">
    <source>
        <dbReference type="PROSITE" id="PS50110"/>
    </source>
</evidence>
<dbReference type="PROSITE" id="PS50113">
    <property type="entry name" value="PAC"/>
    <property type="match status" value="1"/>
</dbReference>
<dbReference type="Proteomes" id="UP000660885">
    <property type="component" value="Unassembled WGS sequence"/>
</dbReference>
<evidence type="ECO:0000256" key="3">
    <source>
        <dbReference type="ARBA" id="ARBA00022553"/>
    </source>
</evidence>
<dbReference type="Gene3D" id="1.10.287.130">
    <property type="match status" value="1"/>
</dbReference>
<evidence type="ECO:0000313" key="10">
    <source>
        <dbReference type="Proteomes" id="UP000660885"/>
    </source>
</evidence>
<dbReference type="Gene3D" id="3.40.50.2300">
    <property type="match status" value="1"/>
</dbReference>
<accession>A0ABS1U7G6</accession>
<evidence type="ECO:0000313" key="9">
    <source>
        <dbReference type="EMBL" id="MBL6080629.1"/>
    </source>
</evidence>
<dbReference type="SUPFAM" id="SSF55785">
    <property type="entry name" value="PYP-like sensor domain (PAS domain)"/>
    <property type="match status" value="1"/>
</dbReference>
<dbReference type="InterPro" id="IPR000700">
    <property type="entry name" value="PAS-assoc_C"/>
</dbReference>
<dbReference type="EMBL" id="JAETWB010000015">
    <property type="protein sequence ID" value="MBL6080629.1"/>
    <property type="molecule type" value="Genomic_DNA"/>
</dbReference>
<dbReference type="Gene3D" id="3.30.565.10">
    <property type="entry name" value="Histidine kinase-like ATPase, C-terminal domain"/>
    <property type="match status" value="1"/>
</dbReference>
<dbReference type="CDD" id="cd00130">
    <property type="entry name" value="PAS"/>
    <property type="match status" value="1"/>
</dbReference>
<dbReference type="InterPro" id="IPR036890">
    <property type="entry name" value="HATPase_C_sf"/>
</dbReference>
<dbReference type="PANTHER" id="PTHR43065">
    <property type="entry name" value="SENSOR HISTIDINE KINASE"/>
    <property type="match status" value="1"/>
</dbReference>
<dbReference type="InterPro" id="IPR036097">
    <property type="entry name" value="HisK_dim/P_sf"/>
</dbReference>
<evidence type="ECO:0000259" key="7">
    <source>
        <dbReference type="PROSITE" id="PS50112"/>
    </source>
</evidence>
<comment type="caution">
    <text evidence="9">The sequence shown here is derived from an EMBL/GenBank/DDBJ whole genome shotgun (WGS) entry which is preliminary data.</text>
</comment>
<feature type="domain" description="PAS" evidence="7">
    <location>
        <begin position="22"/>
        <end position="47"/>
    </location>
</feature>
<evidence type="ECO:0000256" key="2">
    <source>
        <dbReference type="ARBA" id="ARBA00012438"/>
    </source>
</evidence>
<dbReference type="SUPFAM" id="SSF52172">
    <property type="entry name" value="CheY-like"/>
    <property type="match status" value="1"/>
</dbReference>
<dbReference type="SUPFAM" id="SSF47384">
    <property type="entry name" value="Homodimeric domain of signal transducing histidine kinase"/>
    <property type="match status" value="1"/>
</dbReference>
<dbReference type="RefSeq" id="WP_202833860.1">
    <property type="nucleotide sequence ID" value="NZ_JAETWB010000015.1"/>
</dbReference>
<dbReference type="InterPro" id="IPR035965">
    <property type="entry name" value="PAS-like_dom_sf"/>
</dbReference>
<dbReference type="Pfam" id="PF02518">
    <property type="entry name" value="HATPase_c"/>
    <property type="match status" value="1"/>
</dbReference>
<dbReference type="Pfam" id="PF00512">
    <property type="entry name" value="HisKA"/>
    <property type="match status" value="1"/>
</dbReference>
<dbReference type="InterPro" id="IPR003661">
    <property type="entry name" value="HisK_dim/P_dom"/>
</dbReference>
<feature type="domain" description="Histidine kinase" evidence="5">
    <location>
        <begin position="139"/>
        <end position="361"/>
    </location>
</feature>
<sequence length="519" mass="56044">MFFAAVEMTRMPMVMTDPCLPDNPVVFANAAFLDLTGYVREDILGRNCRFLQGALTSQDTVSQIRTALAERRPIAVEILNYKRDGTPFWNALFIGPVFGPDGELLHFFASQFDATPRHDVEDALRQAQKMEAIAQLAAGLAHDFNNTLQVVLGNLKRAETRLPNEPEALKPLERARQAARHAATLTQQLLTFARRTRLEARPVILNTVLSEIGEVLSRTLGDGLELRYDLDPRLPPCAVDPAQVKVALLNLLANARDAMPSGGRATIRTGTVMLDEAAVLAGSDGVKPGRYVVLSVEDEGPGMPPEVLARSTEPFFSTKTGKRGLGLATVHGFVRQSRGRLDIASMPGRGARVCMLFPLALNDTSDAPQPFNDSEALPDHSPDGTATILAVDDDAGVLELAVHQLTTLGYRVLSARSGEEALEVLGRAGRQVDLLFTDISMPGGMNGLVLAEQARALCPDLRILLATGYSDDLVVQQRPARAAAVLGKPYSHTDLADRVRAALKNRSGRRSDPGPAQGA</sequence>
<dbReference type="InterPro" id="IPR001610">
    <property type="entry name" value="PAC"/>
</dbReference>
<gene>
    <name evidence="9" type="ORF">JMJ56_21660</name>
</gene>
<feature type="modified residue" description="4-aspartylphosphate" evidence="4">
    <location>
        <position position="438"/>
    </location>
</feature>
<dbReference type="PANTHER" id="PTHR43065:SF42">
    <property type="entry name" value="TWO-COMPONENT SENSOR PPRA"/>
    <property type="match status" value="1"/>
</dbReference>
<dbReference type="PROSITE" id="PS50112">
    <property type="entry name" value="PAS"/>
    <property type="match status" value="1"/>
</dbReference>
<evidence type="ECO:0000256" key="4">
    <source>
        <dbReference type="PROSITE-ProRule" id="PRU00169"/>
    </source>
</evidence>
<dbReference type="PROSITE" id="PS50110">
    <property type="entry name" value="RESPONSE_REGULATORY"/>
    <property type="match status" value="1"/>
</dbReference>
<dbReference type="InterPro" id="IPR003594">
    <property type="entry name" value="HATPase_dom"/>
</dbReference>
<evidence type="ECO:0000256" key="1">
    <source>
        <dbReference type="ARBA" id="ARBA00000085"/>
    </source>
</evidence>
<dbReference type="InterPro" id="IPR004358">
    <property type="entry name" value="Sig_transdc_His_kin-like_C"/>
</dbReference>
<evidence type="ECO:0000259" key="8">
    <source>
        <dbReference type="PROSITE" id="PS50113"/>
    </source>
</evidence>
<dbReference type="CDD" id="cd00082">
    <property type="entry name" value="HisKA"/>
    <property type="match status" value="1"/>
</dbReference>
<feature type="domain" description="PAC" evidence="8">
    <location>
        <begin position="72"/>
        <end position="126"/>
    </location>
</feature>
<proteinExistence type="predicted"/>
<organism evidence="9 10">
    <name type="scientific">Belnapia arida</name>
    <dbReference type="NCBI Taxonomy" id="2804533"/>
    <lineage>
        <taxon>Bacteria</taxon>
        <taxon>Pseudomonadati</taxon>
        <taxon>Pseudomonadota</taxon>
        <taxon>Alphaproteobacteria</taxon>
        <taxon>Acetobacterales</taxon>
        <taxon>Roseomonadaceae</taxon>
        <taxon>Belnapia</taxon>
    </lineage>
</organism>
<dbReference type="InterPro" id="IPR001789">
    <property type="entry name" value="Sig_transdc_resp-reg_receiver"/>
</dbReference>
<dbReference type="EC" id="2.7.13.3" evidence="2"/>
<protein>
    <recommendedName>
        <fullName evidence="2">histidine kinase</fullName>
        <ecNumber evidence="2">2.7.13.3</ecNumber>
    </recommendedName>
</protein>
<dbReference type="SMART" id="SM00086">
    <property type="entry name" value="PAC"/>
    <property type="match status" value="1"/>
</dbReference>
<dbReference type="InterPro" id="IPR011006">
    <property type="entry name" value="CheY-like_superfamily"/>
</dbReference>
<comment type="catalytic activity">
    <reaction evidence="1">
        <text>ATP + protein L-histidine = ADP + protein N-phospho-L-histidine.</text>
        <dbReference type="EC" id="2.7.13.3"/>
    </reaction>
</comment>
<dbReference type="Gene3D" id="3.30.450.20">
    <property type="entry name" value="PAS domain"/>
    <property type="match status" value="1"/>
</dbReference>
<dbReference type="PRINTS" id="PR00344">
    <property type="entry name" value="BCTRLSENSOR"/>
</dbReference>
<feature type="domain" description="Response regulatory" evidence="6">
    <location>
        <begin position="387"/>
        <end position="503"/>
    </location>
</feature>
<dbReference type="SUPFAM" id="SSF55874">
    <property type="entry name" value="ATPase domain of HSP90 chaperone/DNA topoisomerase II/histidine kinase"/>
    <property type="match status" value="1"/>
</dbReference>
<dbReference type="Pfam" id="PF13426">
    <property type="entry name" value="PAS_9"/>
    <property type="match status" value="1"/>
</dbReference>
<keyword evidence="10" id="KW-1185">Reference proteome</keyword>
<dbReference type="Pfam" id="PF00072">
    <property type="entry name" value="Response_reg"/>
    <property type="match status" value="1"/>
</dbReference>
<dbReference type="SMART" id="SM00448">
    <property type="entry name" value="REC"/>
    <property type="match status" value="1"/>
</dbReference>
<reference evidence="9 10" key="1">
    <citation type="submission" date="2021-01" db="EMBL/GenBank/DDBJ databases">
        <title>Belnapia mucosa sp. nov. and Belnapia arida sp. nov., isolated from the Tabernas Desert (Almeria, Spain).</title>
        <authorList>
            <person name="Molina-Menor E."/>
            <person name="Vidal-Verdu A."/>
            <person name="Calonge A."/>
            <person name="Satari L."/>
            <person name="Pereto J."/>
            <person name="Porcar M."/>
        </authorList>
    </citation>
    <scope>NUCLEOTIDE SEQUENCE [LARGE SCALE GENOMIC DNA]</scope>
    <source>
        <strain evidence="9 10">T18</strain>
    </source>
</reference>
<dbReference type="InterPro" id="IPR005467">
    <property type="entry name" value="His_kinase_dom"/>
</dbReference>
<evidence type="ECO:0000259" key="5">
    <source>
        <dbReference type="PROSITE" id="PS50109"/>
    </source>
</evidence>
<name>A0ABS1U7G6_9PROT</name>
<dbReference type="SMART" id="SM00388">
    <property type="entry name" value="HisKA"/>
    <property type="match status" value="1"/>
</dbReference>
<keyword evidence="3 4" id="KW-0597">Phosphoprotein</keyword>